<name>A0A8S5RT24_9CAUD</name>
<dbReference type="InterPro" id="IPR007499">
    <property type="entry name" value="ERF_bacteria_virus"/>
</dbReference>
<evidence type="ECO:0000313" key="1">
    <source>
        <dbReference type="EMBL" id="DAE92648.1"/>
    </source>
</evidence>
<protein>
    <submittedName>
        <fullName evidence="1">ERF superfamily protein</fullName>
    </submittedName>
</protein>
<organism evidence="1">
    <name type="scientific">Caudovirales sp. gcode 4</name>
    <dbReference type="NCBI Taxonomy" id="2838363"/>
    <lineage>
        <taxon>Viruses</taxon>
        <taxon>Duplodnaviria</taxon>
        <taxon>Heunggongvirae</taxon>
        <taxon>Uroviricota</taxon>
        <taxon>Caudoviricetes</taxon>
    </lineage>
</organism>
<sequence>MANTTTTQKNLKEKLFEFQKLGIVIGRNAKGYNYTYASYDHIRKHISEKLNDFKLLVSHKIQDYGGNLFLETTVSDMESGDEQSSQIPITANTPQTMGSAITYYKRYNLGAILNIITEWEDDDWAAAERKSTQKKSTPTPQAPQKKTDFLDENFENFKKWCQNGTTLVERVEKKEEILQKYTVSAEMNKKIDDFLSTL</sequence>
<reference evidence="1" key="1">
    <citation type="journal article" date="2021" name="Proc. Natl. Acad. Sci. U.S.A.">
        <title>A Catalog of Tens of Thousands of Viruses from Human Metagenomes Reveals Hidden Associations with Chronic Diseases.</title>
        <authorList>
            <person name="Tisza M.J."/>
            <person name="Buck C.B."/>
        </authorList>
    </citation>
    <scope>NUCLEOTIDE SEQUENCE</scope>
    <source>
        <strain evidence="1">CtKN96</strain>
    </source>
</reference>
<proteinExistence type="predicted"/>
<dbReference type="EMBL" id="BK059153">
    <property type="protein sequence ID" value="DAE92648.1"/>
    <property type="molecule type" value="Genomic_DNA"/>
</dbReference>
<accession>A0A8S5RT24</accession>
<dbReference type="Pfam" id="PF04404">
    <property type="entry name" value="ERF"/>
    <property type="match status" value="1"/>
</dbReference>